<dbReference type="GO" id="GO:0004722">
    <property type="term" value="F:protein serine/threonine phosphatase activity"/>
    <property type="evidence" value="ECO:0007669"/>
    <property type="project" value="UniProtKB-EC"/>
</dbReference>
<dbReference type="GO" id="GO:0043409">
    <property type="term" value="P:negative regulation of MAPK cascade"/>
    <property type="evidence" value="ECO:0007669"/>
    <property type="project" value="TreeGrafter"/>
</dbReference>
<dbReference type="RefSeq" id="XP_011306455.1">
    <property type="nucleotide sequence ID" value="XM_011308153.1"/>
</dbReference>
<dbReference type="PROSITE" id="PS50054">
    <property type="entry name" value="TYR_PHOSPHATASE_DUAL"/>
    <property type="match status" value="1"/>
</dbReference>
<evidence type="ECO:0000259" key="9">
    <source>
        <dbReference type="PROSITE" id="PS50056"/>
    </source>
</evidence>
<comment type="catalytic activity">
    <reaction evidence="7">
        <text>O-phospho-L-tyrosyl-[protein] + H2O = L-tyrosyl-[protein] + phosphate</text>
        <dbReference type="Rhea" id="RHEA:10684"/>
        <dbReference type="Rhea" id="RHEA-COMP:10136"/>
        <dbReference type="Rhea" id="RHEA-COMP:20101"/>
        <dbReference type="ChEBI" id="CHEBI:15377"/>
        <dbReference type="ChEBI" id="CHEBI:43474"/>
        <dbReference type="ChEBI" id="CHEBI:46858"/>
        <dbReference type="ChEBI" id="CHEBI:61978"/>
        <dbReference type="EC" id="3.1.3.48"/>
    </reaction>
</comment>
<comment type="similarity">
    <text evidence="1 7">Belongs to the protein-tyrosine phosphatase family. Non-receptor class dual specificity subfamily.</text>
</comment>
<keyword evidence="2 7" id="KW-0378">Hydrolase</keyword>
<evidence type="ECO:0000313" key="10">
    <source>
        <dbReference type="Proteomes" id="UP000694866"/>
    </source>
</evidence>
<dbReference type="CDD" id="cd14515">
    <property type="entry name" value="DUSP3-like"/>
    <property type="match status" value="1"/>
</dbReference>
<evidence type="ECO:0000313" key="11">
    <source>
        <dbReference type="RefSeq" id="XP_011306455.1"/>
    </source>
</evidence>
<evidence type="ECO:0000256" key="3">
    <source>
        <dbReference type="ARBA" id="ARBA00022912"/>
    </source>
</evidence>
<dbReference type="PRINTS" id="PR01909">
    <property type="entry name" value="ADSPHPHTASEA"/>
</dbReference>
<reference evidence="11" key="1">
    <citation type="submission" date="2025-08" db="UniProtKB">
        <authorList>
            <consortium name="RefSeq"/>
        </authorList>
    </citation>
    <scope>IDENTIFICATION</scope>
    <source>
        <strain evidence="11">USDA-PBARC FA_bdor</strain>
        <tissue evidence="11">Whole organism</tissue>
    </source>
</reference>
<evidence type="ECO:0000256" key="5">
    <source>
        <dbReference type="ARBA" id="ARBA00048336"/>
    </source>
</evidence>
<feature type="active site" description="Phosphocysteine intermediate" evidence="6">
    <location>
        <position position="148"/>
    </location>
</feature>
<dbReference type="GO" id="GO:0005737">
    <property type="term" value="C:cytoplasm"/>
    <property type="evidence" value="ECO:0007669"/>
    <property type="project" value="TreeGrafter"/>
</dbReference>
<name>A0A9R1TBN0_9HYME</name>
<dbReference type="PROSITE" id="PS00383">
    <property type="entry name" value="TYR_PHOSPHATASE_1"/>
    <property type="match status" value="1"/>
</dbReference>
<dbReference type="InterPro" id="IPR016130">
    <property type="entry name" value="Tyr_Pase_AS"/>
</dbReference>
<evidence type="ECO:0000256" key="6">
    <source>
        <dbReference type="PIRSR" id="PIRSR620405-1"/>
    </source>
</evidence>
<gene>
    <name evidence="11" type="primary">LOC105268524</name>
</gene>
<evidence type="ECO:0000256" key="2">
    <source>
        <dbReference type="ARBA" id="ARBA00022801"/>
    </source>
</evidence>
<dbReference type="GO" id="GO:0004725">
    <property type="term" value="F:protein tyrosine phosphatase activity"/>
    <property type="evidence" value="ECO:0007669"/>
    <property type="project" value="UniProtKB-EC"/>
</dbReference>
<dbReference type="EC" id="3.1.3.16" evidence="7"/>
<dbReference type="InterPro" id="IPR020422">
    <property type="entry name" value="TYR_PHOSPHATASE_DUAL_dom"/>
</dbReference>
<dbReference type="Gene3D" id="3.90.190.10">
    <property type="entry name" value="Protein tyrosine phosphatase superfamily"/>
    <property type="match status" value="1"/>
</dbReference>
<dbReference type="PANTHER" id="PTHR45682">
    <property type="entry name" value="AGAP008228-PA"/>
    <property type="match status" value="1"/>
</dbReference>
<dbReference type="Proteomes" id="UP000694866">
    <property type="component" value="Unplaced"/>
</dbReference>
<evidence type="ECO:0000256" key="1">
    <source>
        <dbReference type="ARBA" id="ARBA00008601"/>
    </source>
</evidence>
<sequence length="206" mass="23232">MAQQDFQKPLTGGETTASNLSRALIATSVEHKPLPGFDMDRDDPRYYRLQQEIDCDLVYPGILIGDAATAKNKSYLKRIGVTHVLNAAEGTRFGFVPTNKEYYRDVNMTYLGLPLADLPSVDISKYFYTAAAFIDDAMKSGGKVFVHCMVGVSRSATCVIAYLMIKRHLLAEEAIRLIRKSRSIHPNEGFLYQLARLDNQLRRHRL</sequence>
<dbReference type="GO" id="GO:0008138">
    <property type="term" value="F:protein tyrosine/serine/threonine phosphatase activity"/>
    <property type="evidence" value="ECO:0007669"/>
    <property type="project" value="UniProtKB-UniRule"/>
</dbReference>
<dbReference type="SMART" id="SM00195">
    <property type="entry name" value="DSPc"/>
    <property type="match status" value="1"/>
</dbReference>
<comment type="catalytic activity">
    <reaction evidence="4 7">
        <text>O-phospho-L-seryl-[protein] + H2O = L-seryl-[protein] + phosphate</text>
        <dbReference type="Rhea" id="RHEA:20629"/>
        <dbReference type="Rhea" id="RHEA-COMP:9863"/>
        <dbReference type="Rhea" id="RHEA-COMP:11604"/>
        <dbReference type="ChEBI" id="CHEBI:15377"/>
        <dbReference type="ChEBI" id="CHEBI:29999"/>
        <dbReference type="ChEBI" id="CHEBI:43474"/>
        <dbReference type="ChEBI" id="CHEBI:83421"/>
        <dbReference type="EC" id="3.1.3.16"/>
    </reaction>
</comment>
<dbReference type="SUPFAM" id="SSF52799">
    <property type="entry name" value="(Phosphotyrosine protein) phosphatases II"/>
    <property type="match status" value="1"/>
</dbReference>
<accession>A0A9R1TBN0</accession>
<dbReference type="InterPro" id="IPR020405">
    <property type="entry name" value="Atypical_DUSP_subfamA"/>
</dbReference>
<dbReference type="InterPro" id="IPR029021">
    <property type="entry name" value="Prot-tyrosine_phosphatase-like"/>
</dbReference>
<dbReference type="PANTHER" id="PTHR45682:SF5">
    <property type="entry name" value="DUAL SPECIFICITY PROTEIN PHOSPHATASE"/>
    <property type="match status" value="1"/>
</dbReference>
<proteinExistence type="inferred from homology"/>
<comment type="function">
    <text evidence="7">Dual specificity phosphatase able to dephosphorylate phosphotyrosine, phosphoserine and phosphothreonine residues, with a preference for phosphotyrosine as a substrate.</text>
</comment>
<dbReference type="Pfam" id="PF00782">
    <property type="entry name" value="DSPc"/>
    <property type="match status" value="1"/>
</dbReference>
<dbReference type="InterPro" id="IPR000340">
    <property type="entry name" value="Dual-sp_phosphatase_cat-dom"/>
</dbReference>
<organism evidence="10 11">
    <name type="scientific">Fopius arisanus</name>
    <dbReference type="NCBI Taxonomy" id="64838"/>
    <lineage>
        <taxon>Eukaryota</taxon>
        <taxon>Metazoa</taxon>
        <taxon>Ecdysozoa</taxon>
        <taxon>Arthropoda</taxon>
        <taxon>Hexapoda</taxon>
        <taxon>Insecta</taxon>
        <taxon>Pterygota</taxon>
        <taxon>Neoptera</taxon>
        <taxon>Endopterygota</taxon>
        <taxon>Hymenoptera</taxon>
        <taxon>Apocrita</taxon>
        <taxon>Ichneumonoidea</taxon>
        <taxon>Braconidae</taxon>
        <taxon>Opiinae</taxon>
        <taxon>Fopius</taxon>
    </lineage>
</organism>
<dbReference type="GeneID" id="105268524"/>
<comment type="catalytic activity">
    <reaction evidence="5 7">
        <text>O-phospho-L-threonyl-[protein] + H2O = L-threonyl-[protein] + phosphate</text>
        <dbReference type="Rhea" id="RHEA:47004"/>
        <dbReference type="Rhea" id="RHEA-COMP:11060"/>
        <dbReference type="Rhea" id="RHEA-COMP:11605"/>
        <dbReference type="ChEBI" id="CHEBI:15377"/>
        <dbReference type="ChEBI" id="CHEBI:30013"/>
        <dbReference type="ChEBI" id="CHEBI:43474"/>
        <dbReference type="ChEBI" id="CHEBI:61977"/>
        <dbReference type="EC" id="3.1.3.16"/>
    </reaction>
</comment>
<dbReference type="PRINTS" id="PR01908">
    <property type="entry name" value="ADSPHPHTASE"/>
</dbReference>
<protein>
    <recommendedName>
        <fullName evidence="7">Dual specificity protein phosphatase</fullName>
        <ecNumber evidence="7">3.1.3.16</ecNumber>
        <ecNumber evidence="7">3.1.3.48</ecNumber>
    </recommendedName>
</protein>
<dbReference type="PROSITE" id="PS50056">
    <property type="entry name" value="TYR_PHOSPHATASE_2"/>
    <property type="match status" value="1"/>
</dbReference>
<evidence type="ECO:0000259" key="8">
    <source>
        <dbReference type="PROSITE" id="PS50054"/>
    </source>
</evidence>
<evidence type="ECO:0000256" key="7">
    <source>
        <dbReference type="RuleBase" id="RU366038"/>
    </source>
</evidence>
<dbReference type="AlphaFoldDB" id="A0A9R1TBN0"/>
<feature type="domain" description="Tyrosine specific protein phosphatases" evidence="9">
    <location>
        <begin position="125"/>
        <end position="182"/>
    </location>
</feature>
<evidence type="ECO:0000256" key="4">
    <source>
        <dbReference type="ARBA" id="ARBA00047761"/>
    </source>
</evidence>
<dbReference type="InterPro" id="IPR000387">
    <property type="entry name" value="Tyr_Pase_dom"/>
</dbReference>
<keyword evidence="10" id="KW-1185">Reference proteome</keyword>
<keyword evidence="3 7" id="KW-0904">Protein phosphatase</keyword>
<dbReference type="OrthoDB" id="253091at2759"/>
<dbReference type="KEGG" id="fas:105268524"/>
<dbReference type="GO" id="GO:0033549">
    <property type="term" value="F:MAP kinase phosphatase activity"/>
    <property type="evidence" value="ECO:0007669"/>
    <property type="project" value="TreeGrafter"/>
</dbReference>
<feature type="domain" description="Tyrosine-protein phosphatase" evidence="8">
    <location>
        <begin position="54"/>
        <end position="203"/>
    </location>
</feature>
<dbReference type="EC" id="3.1.3.48" evidence="7"/>